<name>A0AAE7BHB1_9BACT</name>
<dbReference type="Proteomes" id="UP000503313">
    <property type="component" value="Chromosome"/>
</dbReference>
<reference evidence="2 3" key="1">
    <citation type="submission" date="2020-05" db="EMBL/GenBank/DDBJ databases">
        <title>Complete genome sequencing of Campylobacter and Arcobacter type strains.</title>
        <authorList>
            <person name="Miller W.G."/>
            <person name="Yee E."/>
        </authorList>
    </citation>
    <scope>NUCLEOTIDE SEQUENCE [LARGE SCALE GENOMIC DNA]</scope>
    <source>
        <strain evidence="2 3">LMG 25694</strain>
    </source>
</reference>
<gene>
    <name evidence="1" type="ORF">ADFLV_1275</name>
    <name evidence="2" type="ORF">ADFLV_1831</name>
</gene>
<evidence type="ECO:0000313" key="2">
    <source>
        <dbReference type="EMBL" id="QKF77849.1"/>
    </source>
</evidence>
<proteinExistence type="predicted"/>
<dbReference type="KEGG" id="adz:ADFLV_1275"/>
<dbReference type="EMBL" id="CP053835">
    <property type="protein sequence ID" value="QKF77307.1"/>
    <property type="molecule type" value="Genomic_DNA"/>
</dbReference>
<protein>
    <submittedName>
        <fullName evidence="2">Uncharacterized protein</fullName>
    </submittedName>
</protein>
<sequence length="135" mass="15812">MKLYETNNSLENMLKNLKIEETLINQIIIRYSTSKLTKTFVEELKKQKEDENPINLILHFFLLADKMKPITCDKKTLSKLTGLSERTIDERRRARQLPFIQLTGSFNEKGGRKIIIFDPDEVTNYLYSEKVKAIS</sequence>
<dbReference type="AlphaFoldDB" id="A0AAE7BHB1"/>
<accession>A0AAE7BHB1</accession>
<dbReference type="EMBL" id="CP053835">
    <property type="protein sequence ID" value="QKF77849.1"/>
    <property type="molecule type" value="Genomic_DNA"/>
</dbReference>
<dbReference type="RefSeq" id="WP_129012101.1">
    <property type="nucleotide sequence ID" value="NZ_CP053835.1"/>
</dbReference>
<evidence type="ECO:0000313" key="3">
    <source>
        <dbReference type="Proteomes" id="UP000503313"/>
    </source>
</evidence>
<organism evidence="2 3">
    <name type="scientific">Arcobacter defluvii</name>
    <dbReference type="NCBI Taxonomy" id="873191"/>
    <lineage>
        <taxon>Bacteria</taxon>
        <taxon>Pseudomonadati</taxon>
        <taxon>Campylobacterota</taxon>
        <taxon>Epsilonproteobacteria</taxon>
        <taxon>Campylobacterales</taxon>
        <taxon>Arcobacteraceae</taxon>
        <taxon>Arcobacter</taxon>
    </lineage>
</organism>
<keyword evidence="3" id="KW-1185">Reference proteome</keyword>
<evidence type="ECO:0000313" key="1">
    <source>
        <dbReference type="EMBL" id="QKF77307.1"/>
    </source>
</evidence>
<dbReference type="KEGG" id="adz:ADFLV_1831"/>